<protein>
    <submittedName>
        <fullName evidence="1">Uncharacterized protein</fullName>
    </submittedName>
</protein>
<sequence length="80" mass="8594">MAHHIQSDEFASQILDQQSASQEYLLSLKNDCPGLLESTPADGVSERLSSNVVEVKGKKNFAGGDNSIVNISCSECCEYG</sequence>
<dbReference type="InParanoid" id="A0A212FAW5"/>
<dbReference type="KEGG" id="dpl:KGM_213204"/>
<comment type="caution">
    <text evidence="1">The sequence shown here is derived from an EMBL/GenBank/DDBJ whole genome shotgun (WGS) entry which is preliminary data.</text>
</comment>
<accession>A0A212FAW5</accession>
<proteinExistence type="predicted"/>
<organism evidence="1 2">
    <name type="scientific">Danaus plexippus plexippus</name>
    <dbReference type="NCBI Taxonomy" id="278856"/>
    <lineage>
        <taxon>Eukaryota</taxon>
        <taxon>Metazoa</taxon>
        <taxon>Ecdysozoa</taxon>
        <taxon>Arthropoda</taxon>
        <taxon>Hexapoda</taxon>
        <taxon>Insecta</taxon>
        <taxon>Pterygota</taxon>
        <taxon>Neoptera</taxon>
        <taxon>Endopterygota</taxon>
        <taxon>Lepidoptera</taxon>
        <taxon>Glossata</taxon>
        <taxon>Ditrysia</taxon>
        <taxon>Papilionoidea</taxon>
        <taxon>Nymphalidae</taxon>
        <taxon>Danainae</taxon>
        <taxon>Danaini</taxon>
        <taxon>Danaina</taxon>
        <taxon>Danaus</taxon>
        <taxon>Danaus</taxon>
    </lineage>
</organism>
<keyword evidence="2" id="KW-1185">Reference proteome</keyword>
<dbReference type="AlphaFoldDB" id="A0A212FAW5"/>
<gene>
    <name evidence="1" type="ORF">KGM_213204</name>
</gene>
<dbReference type="Proteomes" id="UP000007151">
    <property type="component" value="Unassembled WGS sequence"/>
</dbReference>
<evidence type="ECO:0000313" key="2">
    <source>
        <dbReference type="Proteomes" id="UP000007151"/>
    </source>
</evidence>
<evidence type="ECO:0000313" key="1">
    <source>
        <dbReference type="EMBL" id="OWR50885.1"/>
    </source>
</evidence>
<dbReference type="EMBL" id="AGBW02009414">
    <property type="protein sequence ID" value="OWR50885.1"/>
    <property type="molecule type" value="Genomic_DNA"/>
</dbReference>
<name>A0A212FAW5_DANPL</name>
<reference evidence="1 2" key="1">
    <citation type="journal article" date="2011" name="Cell">
        <title>The monarch butterfly genome yields insights into long-distance migration.</title>
        <authorList>
            <person name="Zhan S."/>
            <person name="Merlin C."/>
            <person name="Boore J.L."/>
            <person name="Reppert S.M."/>
        </authorList>
    </citation>
    <scope>NUCLEOTIDE SEQUENCE [LARGE SCALE GENOMIC DNA]</scope>
    <source>
        <strain evidence="1">F-2</strain>
    </source>
</reference>